<dbReference type="CDD" id="cd16017">
    <property type="entry name" value="LptA"/>
    <property type="match status" value="1"/>
</dbReference>
<evidence type="ECO:0000313" key="9">
    <source>
        <dbReference type="EMBL" id="PWH81808.1"/>
    </source>
</evidence>
<evidence type="ECO:0000256" key="4">
    <source>
        <dbReference type="ARBA" id="ARBA00022692"/>
    </source>
</evidence>
<evidence type="ECO:0000256" key="7">
    <source>
        <dbReference type="SAM" id="Phobius"/>
    </source>
</evidence>
<dbReference type="PANTHER" id="PTHR30443">
    <property type="entry name" value="INNER MEMBRANE PROTEIN"/>
    <property type="match status" value="1"/>
</dbReference>
<dbReference type="InterPro" id="IPR040423">
    <property type="entry name" value="PEA_transferase"/>
</dbReference>
<reference evidence="9 10" key="1">
    <citation type="submission" date="2018-05" db="EMBL/GenBank/DDBJ databases">
        <title>Algibacter marinivivus sp. nov., isolated from sample around a algae.</title>
        <authorList>
            <person name="Zhong X."/>
        </authorList>
    </citation>
    <scope>NUCLEOTIDE SEQUENCE [LARGE SCALE GENOMIC DNA]</scope>
    <source>
        <strain evidence="9 10">ZY111</strain>
    </source>
</reference>
<dbReference type="GO" id="GO:0005886">
    <property type="term" value="C:plasma membrane"/>
    <property type="evidence" value="ECO:0007669"/>
    <property type="project" value="UniProtKB-SubCell"/>
</dbReference>
<dbReference type="AlphaFoldDB" id="A0A2U2X1Z6"/>
<reference evidence="10" key="2">
    <citation type="submission" date="2018-05" db="EMBL/GenBank/DDBJ databases">
        <title>Algibacter marinivivus sp. nov., isolated from sample around a algae.</title>
        <authorList>
            <person name="Lu D."/>
        </authorList>
    </citation>
    <scope>NUCLEOTIDE SEQUENCE [LARGE SCALE GENOMIC DNA]</scope>
    <source>
        <strain evidence="10">ZY111</strain>
    </source>
</reference>
<dbReference type="InterPro" id="IPR058130">
    <property type="entry name" value="PEA_transf_C"/>
</dbReference>
<protein>
    <recommendedName>
        <fullName evidence="8">Sulfatase N-terminal domain-containing protein</fullName>
    </recommendedName>
</protein>
<keyword evidence="5 7" id="KW-1133">Transmembrane helix</keyword>
<keyword evidence="6 7" id="KW-0472">Membrane</keyword>
<keyword evidence="10" id="KW-1185">Reference proteome</keyword>
<gene>
    <name evidence="9" type="ORF">DIS18_14115</name>
</gene>
<feature type="transmembrane region" description="Helical" evidence="7">
    <location>
        <begin position="108"/>
        <end position="132"/>
    </location>
</feature>
<evidence type="ECO:0000256" key="2">
    <source>
        <dbReference type="ARBA" id="ARBA00022475"/>
    </source>
</evidence>
<dbReference type="InterPro" id="IPR017850">
    <property type="entry name" value="Alkaline_phosphatase_core_sf"/>
</dbReference>
<dbReference type="Proteomes" id="UP000245375">
    <property type="component" value="Unassembled WGS sequence"/>
</dbReference>
<dbReference type="EMBL" id="QFRI01000004">
    <property type="protein sequence ID" value="PWH81808.1"/>
    <property type="molecule type" value="Genomic_DNA"/>
</dbReference>
<sequence length="532" mass="62320">MKIFIKFFLKYVPLIVFAFLFEIFFNTLTLFVLFNLLENIFFAVALVCPLYFFDNFKYKRYYFLLSYIFYSVCLFLETIYYYLFETFFSPSAIFVALDSNADESKEFLSFYVDTPVIIFSIILIAIVILVLIKSKKDYESIPIFSKSNKLKMVFLFLGIIIFIRQSTLIRFNLPYLILKSGIEYYKESENLGDYKNNKLGDFTNVLRESNSKEKEVYVIIIGESTSRSHLGIYNYYRNTTPNLNTIKNELLIYNDVISPHAYSVGALTKILTLGNYENPGLISKGSIIQLINAAGFETYWISNQRPIGPFESMITKISLSSKNHQFLTTTVAGNSTVLDGKLLEAYDDIINNEIDKKVIFIHMMGTHHHYENRYPESFNKFNDEPKTKFRSNDSFEKINHYDNAILYNDFIISEVIEKLDGLNAKTFALYFSDHGEEMYSTLDMAGHNEDIYSQQMFEVPFFLWQSQKMQKESHLLYKSNRKYMIDDMFHSLADLLSISAKEVDTTRSIFNKGFNERKRIIKDTINYDTFFK</sequence>
<comment type="subcellular location">
    <subcellularLocation>
        <location evidence="1">Cell membrane</location>
        <topology evidence="1">Multi-pass membrane protein</topology>
    </subcellularLocation>
</comment>
<proteinExistence type="predicted"/>
<evidence type="ECO:0000259" key="8">
    <source>
        <dbReference type="Pfam" id="PF00884"/>
    </source>
</evidence>
<organism evidence="9 10">
    <name type="scientific">Algibacter marinivivus</name>
    <dbReference type="NCBI Taxonomy" id="2100723"/>
    <lineage>
        <taxon>Bacteria</taxon>
        <taxon>Pseudomonadati</taxon>
        <taxon>Bacteroidota</taxon>
        <taxon>Flavobacteriia</taxon>
        <taxon>Flavobacteriales</taxon>
        <taxon>Flavobacteriaceae</taxon>
        <taxon>Algibacter</taxon>
    </lineage>
</organism>
<evidence type="ECO:0000256" key="1">
    <source>
        <dbReference type="ARBA" id="ARBA00004651"/>
    </source>
</evidence>
<dbReference type="InterPro" id="IPR000917">
    <property type="entry name" value="Sulfatase_N"/>
</dbReference>
<name>A0A2U2X1Z6_9FLAO</name>
<dbReference type="PANTHER" id="PTHR30443:SF2">
    <property type="entry name" value="PHOSPHOETHANOLAMINE TRANSFERASE EPTC"/>
    <property type="match status" value="1"/>
</dbReference>
<feature type="transmembrane region" description="Helical" evidence="7">
    <location>
        <begin position="64"/>
        <end position="83"/>
    </location>
</feature>
<dbReference type="GO" id="GO:0016776">
    <property type="term" value="F:phosphotransferase activity, phosphate group as acceptor"/>
    <property type="evidence" value="ECO:0007669"/>
    <property type="project" value="TreeGrafter"/>
</dbReference>
<feature type="transmembrane region" description="Helical" evidence="7">
    <location>
        <begin position="7"/>
        <end position="25"/>
    </location>
</feature>
<comment type="caution">
    <text evidence="9">The sequence shown here is derived from an EMBL/GenBank/DDBJ whole genome shotgun (WGS) entry which is preliminary data.</text>
</comment>
<feature type="transmembrane region" description="Helical" evidence="7">
    <location>
        <begin position="153"/>
        <end position="173"/>
    </location>
</feature>
<feature type="transmembrane region" description="Helical" evidence="7">
    <location>
        <begin position="31"/>
        <end position="52"/>
    </location>
</feature>
<accession>A0A2U2X1Z6</accession>
<keyword evidence="3" id="KW-0808">Transferase</keyword>
<evidence type="ECO:0000256" key="6">
    <source>
        <dbReference type="ARBA" id="ARBA00023136"/>
    </source>
</evidence>
<feature type="domain" description="Sulfatase N-terminal" evidence="8">
    <location>
        <begin position="217"/>
        <end position="497"/>
    </location>
</feature>
<evidence type="ECO:0000313" key="10">
    <source>
        <dbReference type="Proteomes" id="UP000245375"/>
    </source>
</evidence>
<evidence type="ECO:0000256" key="5">
    <source>
        <dbReference type="ARBA" id="ARBA00022989"/>
    </source>
</evidence>
<dbReference type="OrthoDB" id="9786870at2"/>
<evidence type="ECO:0000256" key="3">
    <source>
        <dbReference type="ARBA" id="ARBA00022679"/>
    </source>
</evidence>
<keyword evidence="4 7" id="KW-0812">Transmembrane</keyword>
<keyword evidence="2" id="KW-1003">Cell membrane</keyword>
<dbReference type="Pfam" id="PF00884">
    <property type="entry name" value="Sulfatase"/>
    <property type="match status" value="1"/>
</dbReference>
<dbReference type="SUPFAM" id="SSF53649">
    <property type="entry name" value="Alkaline phosphatase-like"/>
    <property type="match status" value="1"/>
</dbReference>
<reference evidence="10" key="3">
    <citation type="submission" date="2018-05" db="EMBL/GenBank/DDBJ databases">
        <authorList>
            <person name="Lu D."/>
        </authorList>
    </citation>
    <scope>NUCLEOTIDE SEQUENCE [LARGE SCALE GENOMIC DNA]</scope>
    <source>
        <strain evidence="10">ZY111</strain>
    </source>
</reference>
<dbReference type="Gene3D" id="3.40.720.10">
    <property type="entry name" value="Alkaline Phosphatase, subunit A"/>
    <property type="match status" value="1"/>
</dbReference>
<dbReference type="GO" id="GO:0009244">
    <property type="term" value="P:lipopolysaccharide core region biosynthetic process"/>
    <property type="evidence" value="ECO:0007669"/>
    <property type="project" value="TreeGrafter"/>
</dbReference>